<feature type="region of interest" description="Disordered" evidence="1">
    <location>
        <begin position="1"/>
        <end position="24"/>
    </location>
</feature>
<evidence type="ECO:0000256" key="1">
    <source>
        <dbReference type="SAM" id="MobiDB-lite"/>
    </source>
</evidence>
<reference evidence="2" key="1">
    <citation type="journal article" date="2016" name="Sci. Rep.">
        <title>Genomics of high molecular weight plasmids isolated from an on-farm biopurification system.</title>
        <authorList>
            <person name="Martini M.C."/>
            <person name="Wibberg D."/>
            <person name="Lozano M."/>
            <person name="Torres Tejerizo G."/>
            <person name="Albicoro F.J."/>
            <person name="Jaenicke S."/>
            <person name="van Elsas J.D."/>
            <person name="Petroni A."/>
            <person name="Garcillan-Barcia M.P."/>
            <person name="de la Cruz F."/>
            <person name="Schluter A."/>
            <person name="Puhler A."/>
            <person name="Pistorio M."/>
            <person name="Lagares A."/>
            <person name="Del Papa M.F."/>
        </authorList>
    </citation>
    <scope>NUCLEOTIDE SEQUENCE</scope>
    <source>
        <plasmid evidence="2">pMC1</plasmid>
    </source>
</reference>
<accession>A0A1A7GCA5</accession>
<keyword evidence="2" id="KW-0614">Plasmid</keyword>
<sequence>MGRAKNLAGGKLNSRALKPNPLESNSPFSGAFSLEEKLTAQQTGCEYLVSYIIRSLA</sequence>
<dbReference type="AlphaFoldDB" id="A0A1A7GCA5"/>
<organism evidence="2">
    <name type="scientific">biofilter metagenome</name>
    <dbReference type="NCBI Taxonomy" id="1070537"/>
    <lineage>
        <taxon>unclassified sequences</taxon>
        <taxon>metagenomes</taxon>
        <taxon>ecological metagenomes</taxon>
    </lineage>
</organism>
<evidence type="ECO:0000313" key="2">
    <source>
        <dbReference type="EMBL" id="CVK35442.1"/>
    </source>
</evidence>
<dbReference type="EMBL" id="LT158601">
    <property type="protein sequence ID" value="CVK35442.1"/>
    <property type="molecule type" value="Genomic_DNA"/>
</dbReference>
<proteinExistence type="predicted"/>
<gene>
    <name evidence="2" type="ORF">MCM2015_pMC1_1</name>
</gene>
<name>A0A1A7GCA5_9ZZZZ</name>
<geneLocation type="plasmid" evidence="2">
    <name>pMC1</name>
</geneLocation>
<protein>
    <submittedName>
        <fullName evidence="2">Uncharacterized protein</fullName>
    </submittedName>
</protein>